<evidence type="ECO:0000259" key="8">
    <source>
        <dbReference type="Pfam" id="PF13947"/>
    </source>
</evidence>
<gene>
    <name evidence="11" type="ORF">CDL12_24150</name>
    <name evidence="10" type="ORF">CDL12_27587</name>
</gene>
<evidence type="ECO:0000313" key="12">
    <source>
        <dbReference type="Proteomes" id="UP000231279"/>
    </source>
</evidence>
<dbReference type="OrthoDB" id="1303655at2759"/>
<keyword evidence="4" id="KW-0325">Glycoprotein</keyword>
<dbReference type="STRING" id="429701.A0A2G9GDF6"/>
<evidence type="ECO:0000313" key="10">
    <source>
        <dbReference type="EMBL" id="PIM99917.1"/>
    </source>
</evidence>
<evidence type="ECO:0000256" key="7">
    <source>
        <dbReference type="SAM" id="SignalP"/>
    </source>
</evidence>
<name>A0A2G9GDF6_9LAMI</name>
<dbReference type="GO" id="GO:0004674">
    <property type="term" value="F:protein serine/threonine kinase activity"/>
    <property type="evidence" value="ECO:0007669"/>
    <property type="project" value="UniProtKB-EC"/>
</dbReference>
<proteinExistence type="predicted"/>
<reference evidence="11" key="1">
    <citation type="submission" date="2017-07" db="EMBL/GenBank/DDBJ databases">
        <authorList>
            <person name="Sun Z.S."/>
            <person name="Albrecht U."/>
            <person name="Echele G."/>
            <person name="Lee C.C."/>
        </authorList>
    </citation>
    <scope>NUCLEOTIDE SEQUENCE</scope>
    <source>
        <strain evidence="11">UFG-1</strain>
        <tissue evidence="11">Leaf</tissue>
    </source>
</reference>
<dbReference type="PANTHER" id="PTHR33138:SF87">
    <property type="entry name" value="WALL-ASSOCIATED RECEPTOR KINASE, GALACTURONAN-BINDING DOMAIN-CONTAINING PROTEIN"/>
    <property type="match status" value="1"/>
</dbReference>
<evidence type="ECO:0000313" key="11">
    <source>
        <dbReference type="EMBL" id="PIN03333.1"/>
    </source>
</evidence>
<dbReference type="AlphaFoldDB" id="A0A2G9GDF6"/>
<dbReference type="GO" id="GO:0016020">
    <property type="term" value="C:membrane"/>
    <property type="evidence" value="ECO:0007669"/>
    <property type="project" value="UniProtKB-SubCell"/>
</dbReference>
<evidence type="ECO:0000256" key="4">
    <source>
        <dbReference type="ARBA" id="ARBA00023180"/>
    </source>
</evidence>
<accession>A0A2G9GDF6</accession>
<keyword evidence="12" id="KW-1185">Reference proteome</keyword>
<dbReference type="GO" id="GO:0030247">
    <property type="term" value="F:polysaccharide binding"/>
    <property type="evidence" value="ECO:0007669"/>
    <property type="project" value="InterPro"/>
</dbReference>
<comment type="subcellular location">
    <subcellularLocation>
        <location evidence="1">Membrane</location>
        <topology evidence="1">Single-pass membrane protein</topology>
    </subcellularLocation>
</comment>
<keyword evidence="3 7" id="KW-0732">Signal</keyword>
<evidence type="ECO:0000256" key="5">
    <source>
        <dbReference type="ARBA" id="ARBA00047899"/>
    </source>
</evidence>
<dbReference type="Pfam" id="PF13947">
    <property type="entry name" value="GUB_WAK_bind"/>
    <property type="match status" value="1"/>
</dbReference>
<dbReference type="EC" id="2.7.11.1" evidence="2"/>
<evidence type="ECO:0000259" key="9">
    <source>
        <dbReference type="Pfam" id="PF14380"/>
    </source>
</evidence>
<evidence type="ECO:0000256" key="6">
    <source>
        <dbReference type="ARBA" id="ARBA00048679"/>
    </source>
</evidence>
<dbReference type="EMBL" id="NKXS01007281">
    <property type="protein sequence ID" value="PIM99917.1"/>
    <property type="molecule type" value="Genomic_DNA"/>
</dbReference>
<evidence type="ECO:0000256" key="2">
    <source>
        <dbReference type="ARBA" id="ARBA00012513"/>
    </source>
</evidence>
<feature type="domain" description="Wall-associated receptor kinase C-terminal" evidence="9">
    <location>
        <begin position="174"/>
        <end position="246"/>
    </location>
</feature>
<comment type="catalytic activity">
    <reaction evidence="5">
        <text>L-threonyl-[protein] + ATP = O-phospho-L-threonyl-[protein] + ADP + H(+)</text>
        <dbReference type="Rhea" id="RHEA:46608"/>
        <dbReference type="Rhea" id="RHEA-COMP:11060"/>
        <dbReference type="Rhea" id="RHEA-COMP:11605"/>
        <dbReference type="ChEBI" id="CHEBI:15378"/>
        <dbReference type="ChEBI" id="CHEBI:30013"/>
        <dbReference type="ChEBI" id="CHEBI:30616"/>
        <dbReference type="ChEBI" id="CHEBI:61977"/>
        <dbReference type="ChEBI" id="CHEBI:456216"/>
        <dbReference type="EC" id="2.7.11.1"/>
    </reaction>
</comment>
<protein>
    <recommendedName>
        <fullName evidence="2">non-specific serine/threonine protein kinase</fullName>
        <ecNumber evidence="2">2.7.11.1</ecNumber>
    </recommendedName>
</protein>
<dbReference type="InterPro" id="IPR025287">
    <property type="entry name" value="WAK_GUB"/>
</dbReference>
<evidence type="ECO:0000256" key="1">
    <source>
        <dbReference type="ARBA" id="ARBA00004167"/>
    </source>
</evidence>
<comment type="caution">
    <text evidence="11">The sequence shown here is derived from an EMBL/GenBank/DDBJ whole genome shotgun (WGS) entry which is preliminary data.</text>
</comment>
<organism evidence="11 12">
    <name type="scientific">Handroanthus impetiginosus</name>
    <dbReference type="NCBI Taxonomy" id="429701"/>
    <lineage>
        <taxon>Eukaryota</taxon>
        <taxon>Viridiplantae</taxon>
        <taxon>Streptophyta</taxon>
        <taxon>Embryophyta</taxon>
        <taxon>Tracheophyta</taxon>
        <taxon>Spermatophyta</taxon>
        <taxon>Magnoliopsida</taxon>
        <taxon>eudicotyledons</taxon>
        <taxon>Gunneridae</taxon>
        <taxon>Pentapetalae</taxon>
        <taxon>asterids</taxon>
        <taxon>lamiids</taxon>
        <taxon>Lamiales</taxon>
        <taxon>Bignoniaceae</taxon>
        <taxon>Crescentiina</taxon>
        <taxon>Tabebuia alliance</taxon>
        <taxon>Handroanthus</taxon>
    </lineage>
</organism>
<feature type="domain" description="Wall-associated receptor kinase galacturonan-binding" evidence="8">
    <location>
        <begin position="40"/>
        <end position="107"/>
    </location>
</feature>
<feature type="chain" id="PRO_5015080111" description="non-specific serine/threonine protein kinase" evidence="7">
    <location>
        <begin position="30"/>
        <end position="268"/>
    </location>
</feature>
<reference evidence="12" key="2">
    <citation type="journal article" date="2018" name="Gigascience">
        <title>Genome assembly of the Pink Ipe (Handroanthus impetiginosus, Bignoniaceae), a highly valued, ecologically keystone Neotropical timber forest tree.</title>
        <authorList>
            <person name="Silva-Junior O.B."/>
            <person name="Grattapaglia D."/>
            <person name="Novaes E."/>
            <person name="Collevatti R.G."/>
        </authorList>
    </citation>
    <scope>NUCLEOTIDE SEQUENCE [LARGE SCALE GENOMIC DNA]</scope>
    <source>
        <strain evidence="12">cv. UFG-1</strain>
    </source>
</reference>
<dbReference type="Proteomes" id="UP000231279">
    <property type="component" value="Unassembled WGS sequence"/>
</dbReference>
<dbReference type="InterPro" id="IPR032872">
    <property type="entry name" value="WAK_assoc_C"/>
</dbReference>
<dbReference type="Pfam" id="PF14380">
    <property type="entry name" value="WAK_assoc"/>
    <property type="match status" value="1"/>
</dbReference>
<sequence length="268" mass="29226">MNSQSSSLFSFLHLSIIIKLLVLFQSLHGSSNPEEFYHTCGNTFTCGNTITRIGYPFRGSDDPLYCGHPSLVLTCDDRNNVTTIDIMNMTYDVMEIDQATQIMRIVREDVMEGTCPKELVNTTLDHSIFDYASSYMNFTFLYGCSSLHIPDLSLVSCGNGGYDGVSIFPGNLQGPGNCNASVVVPVLVSGNGGGTPVNSTGWDQVLRQGFQITWKIDRENCIGCTESRGRCGYSFETNRTTCFCPDPPFISDTCSIPSGASPATRSGM</sequence>
<evidence type="ECO:0000256" key="3">
    <source>
        <dbReference type="ARBA" id="ARBA00022729"/>
    </source>
</evidence>
<comment type="catalytic activity">
    <reaction evidence="6">
        <text>L-seryl-[protein] + ATP = O-phospho-L-seryl-[protein] + ADP + H(+)</text>
        <dbReference type="Rhea" id="RHEA:17989"/>
        <dbReference type="Rhea" id="RHEA-COMP:9863"/>
        <dbReference type="Rhea" id="RHEA-COMP:11604"/>
        <dbReference type="ChEBI" id="CHEBI:15378"/>
        <dbReference type="ChEBI" id="CHEBI:29999"/>
        <dbReference type="ChEBI" id="CHEBI:30616"/>
        <dbReference type="ChEBI" id="CHEBI:83421"/>
        <dbReference type="ChEBI" id="CHEBI:456216"/>
        <dbReference type="EC" id="2.7.11.1"/>
    </reaction>
</comment>
<reference evidence="11" key="3">
    <citation type="journal article" date="2018" name="Gigascience">
        <title>Genome assembly of the pink ipe (Handroanthus impetiginosus, Bignoniaceae), a highly-valued ecologically keystone neotropical timber forest tree.</title>
        <authorList>
            <person name="Silva-Junior O.B."/>
            <person name="Novaes E."/>
            <person name="Grattapaglia D."/>
            <person name="Collevatti R.G."/>
        </authorList>
    </citation>
    <scope>NUCLEOTIDE SEQUENCE [LARGE SCALE GENOMIC DNA]</scope>
    <source>
        <strain evidence="11">UFG-1</strain>
        <tissue evidence="11">Leaf</tissue>
    </source>
</reference>
<dbReference type="EMBL" id="NKXS01005553">
    <property type="protein sequence ID" value="PIN03333.1"/>
    <property type="molecule type" value="Genomic_DNA"/>
</dbReference>
<dbReference type="PANTHER" id="PTHR33138">
    <property type="entry name" value="OS01G0690200 PROTEIN"/>
    <property type="match status" value="1"/>
</dbReference>
<feature type="signal peptide" evidence="7">
    <location>
        <begin position="1"/>
        <end position="29"/>
    </location>
</feature>